<reference evidence="1" key="1">
    <citation type="journal article" date="2020" name="Int. J. Syst. Evol. Microbiol.">
        <title>Aquipluma nitroreducens gen. nov. sp. nov., a novel facultatively anaerobic bacterium isolated from a freshwater lake.</title>
        <authorList>
            <person name="Watanabe M."/>
            <person name="Kojima H."/>
            <person name="Fukui M."/>
        </authorList>
    </citation>
    <scope>NUCLEOTIDE SEQUENCE</scope>
    <source>
        <strain evidence="1">MeG22</strain>
    </source>
</reference>
<dbReference type="Proteomes" id="UP001193389">
    <property type="component" value="Chromosome"/>
</dbReference>
<evidence type="ECO:0000313" key="2">
    <source>
        <dbReference type="Proteomes" id="UP001193389"/>
    </source>
</evidence>
<accession>A0A5K7SA52</accession>
<protein>
    <submittedName>
        <fullName evidence="1">Uncharacterized protein</fullName>
    </submittedName>
</protein>
<dbReference type="EMBL" id="AP018694">
    <property type="protein sequence ID" value="BBE18346.1"/>
    <property type="molecule type" value="Genomic_DNA"/>
</dbReference>
<dbReference type="AlphaFoldDB" id="A0A5K7SA52"/>
<name>A0A5K7SA52_9BACT</name>
<organism evidence="1 2">
    <name type="scientific">Aquipluma nitroreducens</name>
    <dbReference type="NCBI Taxonomy" id="2010828"/>
    <lineage>
        <taxon>Bacteria</taxon>
        <taxon>Pseudomonadati</taxon>
        <taxon>Bacteroidota</taxon>
        <taxon>Bacteroidia</taxon>
        <taxon>Marinilabiliales</taxon>
        <taxon>Prolixibacteraceae</taxon>
        <taxon>Aquipluma</taxon>
    </lineage>
</organism>
<gene>
    <name evidence="1" type="ORF">AQPE_2508</name>
</gene>
<dbReference type="KEGG" id="anf:AQPE_2508"/>
<sequence>MKLSLRIETGFAVDVPVVALSAVSYMVSDTGFSRTVLLGAGTENTLVSAEVSVCGA</sequence>
<proteinExistence type="predicted"/>
<evidence type="ECO:0000313" key="1">
    <source>
        <dbReference type="EMBL" id="BBE18346.1"/>
    </source>
</evidence>
<keyword evidence="2" id="KW-1185">Reference proteome</keyword>